<dbReference type="Ensembl" id="ENSCGRT00001004140.1">
    <property type="protein sequence ID" value="ENSCGRP00001002966.1"/>
    <property type="gene ID" value="ENSCGRG00001003448.1"/>
</dbReference>
<dbReference type="Pfam" id="PF13903">
    <property type="entry name" value="Claudin_2"/>
    <property type="match status" value="1"/>
</dbReference>
<dbReference type="RefSeq" id="XP_027281330.1">
    <property type="nucleotide sequence ID" value="XM_027425529.2"/>
</dbReference>
<evidence type="ECO:0000256" key="5">
    <source>
        <dbReference type="ARBA" id="ARBA00023180"/>
    </source>
</evidence>
<reference evidence="11" key="4">
    <citation type="journal article" date="2020" name="Biotechnol. Bioeng.">
        <title>Chromosome-scale scaffolds for the Chinese hamster reference genome assembly to facilitate the study of the CHO epigenome.</title>
        <authorList>
            <person name="Hilliard W."/>
            <person name="MacDonald M."/>
            <person name="Lee K.H."/>
        </authorList>
    </citation>
    <scope>NUCLEOTIDE SEQUENCE [LARGE SCALE GENOMIC DNA]</scope>
    <source>
        <strain evidence="11">17A/GY</strain>
    </source>
</reference>
<evidence type="ECO:0000256" key="6">
    <source>
        <dbReference type="SAM" id="Phobius"/>
    </source>
</evidence>
<dbReference type="Gene3D" id="1.20.140.150">
    <property type="match status" value="1"/>
</dbReference>
<dbReference type="Proteomes" id="UP000001075">
    <property type="component" value="Unassembled WGS sequence"/>
</dbReference>
<dbReference type="Proteomes" id="UP000694386">
    <property type="component" value="Unplaced"/>
</dbReference>
<keyword evidence="5" id="KW-0325">Glycoprotein</keyword>
<evidence type="ECO:0000256" key="7">
    <source>
        <dbReference type="SAM" id="SignalP"/>
    </source>
</evidence>
<evidence type="ECO:0000256" key="1">
    <source>
        <dbReference type="ARBA" id="ARBA00004141"/>
    </source>
</evidence>
<protein>
    <submittedName>
        <fullName evidence="9 12">Transmembrane protein 235</fullName>
    </submittedName>
    <submittedName>
        <fullName evidence="8">Transmembrane protein ENSP00000364084-like</fullName>
    </submittedName>
</protein>
<dbReference type="FunFam" id="1.20.140.150:FF:000021">
    <property type="entry name" value="Transmembrane protein 114"/>
    <property type="match status" value="1"/>
</dbReference>
<reference evidence="12" key="5">
    <citation type="submission" date="2025-04" db="UniProtKB">
        <authorList>
            <consortium name="RefSeq"/>
        </authorList>
    </citation>
    <scope>IDENTIFICATION</scope>
    <source>
        <strain evidence="12">17A/GY</strain>
        <tissue evidence="12">Liver</tissue>
    </source>
</reference>
<evidence type="ECO:0000313" key="10">
    <source>
        <dbReference type="Proteomes" id="UP000001075"/>
    </source>
</evidence>
<dbReference type="GO" id="GO:0005737">
    <property type="term" value="C:cytoplasm"/>
    <property type="evidence" value="ECO:0007669"/>
    <property type="project" value="Ensembl"/>
</dbReference>
<evidence type="ECO:0000313" key="9">
    <source>
        <dbReference type="Ensembl" id="ENSCGRP00001002966.1"/>
    </source>
</evidence>
<dbReference type="AlphaFoldDB" id="G3H3F3"/>
<evidence type="ECO:0000313" key="12">
    <source>
        <dbReference type="RefSeq" id="XP_027281330.1"/>
    </source>
</evidence>
<keyword evidence="4 6" id="KW-0472">Membrane</keyword>
<feature type="transmembrane region" description="Helical" evidence="6">
    <location>
        <begin position="97"/>
        <end position="117"/>
    </location>
</feature>
<dbReference type="GeneID" id="100769843"/>
<dbReference type="OMA" id="LWRTCEG"/>
<evidence type="ECO:0000313" key="8">
    <source>
        <dbReference type="EMBL" id="EGV97887.1"/>
    </source>
</evidence>
<comment type="subcellular location">
    <subcellularLocation>
        <location evidence="1">Membrane</location>
        <topology evidence="1">Multi-pass membrane protein</topology>
    </subcellularLocation>
</comment>
<evidence type="ECO:0000256" key="4">
    <source>
        <dbReference type="ARBA" id="ARBA00023136"/>
    </source>
</evidence>
<reference evidence="10" key="1">
    <citation type="journal article" date="2011" name="Nat. Biotechnol.">
        <title>The genomic sequence of the Chinese hamster ovary (CHO)-K1 cell line.</title>
        <authorList>
            <person name="Xu X."/>
            <person name="Nagarajan H."/>
            <person name="Lewis N.E."/>
            <person name="Pan S."/>
            <person name="Cai Z."/>
            <person name="Liu X."/>
            <person name="Chen W."/>
            <person name="Xie M."/>
            <person name="Wang W."/>
            <person name="Hammond S."/>
            <person name="Andersen M.R."/>
            <person name="Neff N."/>
            <person name="Passarelli B."/>
            <person name="Koh W."/>
            <person name="Fan H.C."/>
            <person name="Wang J."/>
            <person name="Gui Y."/>
            <person name="Lee K.H."/>
            <person name="Betenbaugh M.J."/>
            <person name="Quake S.R."/>
            <person name="Famili I."/>
            <person name="Palsson B.O."/>
            <person name="Wang J."/>
        </authorList>
    </citation>
    <scope>NUCLEOTIDE SEQUENCE [LARGE SCALE GENOMIC DNA]</scope>
    <source>
        <strain evidence="10">CHO K1 cell line</strain>
    </source>
</reference>
<evidence type="ECO:0000313" key="11">
    <source>
        <dbReference type="Proteomes" id="UP001108280"/>
    </source>
</evidence>
<sequence length="215" mass="22369">MALVAALLLSAALGALLSFALLAAAVASDYWYILEVANAGGSGSGGGAQQLSSHSGLWRTCEGHNSCVPLVDPFASDSLEASPSIQHLLSLHRTVMVVLPLSLILIVCGWVCGLLSSLSQSVPLLLITGCYFLLGGALTLAGVSVYISYSHLAFVETARLYGVQHVQDVHISFGWSLALAWGSCALEVLSGALLLTAARFLSLSQHPGMPHSVII</sequence>
<dbReference type="PANTHER" id="PTHR20516:SF1">
    <property type="entry name" value="TRANSMEMBRANE PROTEIN 235"/>
    <property type="match status" value="1"/>
</dbReference>
<keyword evidence="11" id="KW-1185">Reference proteome</keyword>
<dbReference type="KEGG" id="cge:100769843"/>
<dbReference type="OrthoDB" id="9626630at2759"/>
<reference evidence="9" key="6">
    <citation type="submission" date="2025-05" db="UniProtKB">
        <authorList>
            <consortium name="Ensembl"/>
        </authorList>
    </citation>
    <scope>IDENTIFICATION</scope>
</reference>
<reference evidence="11" key="3">
    <citation type="journal article" date="2018" name="Biotechnol. Bioeng.">
        <title>A reference genome of the Chinese hamster based on a hybrid assembly strategy.</title>
        <authorList>
            <person name="Rupp O."/>
            <person name="MacDonald M.L."/>
            <person name="Li S."/>
            <person name="Dhiman H."/>
            <person name="Polson S."/>
            <person name="Griep S."/>
            <person name="Heffner K."/>
            <person name="Hernandez I."/>
            <person name="Brinkrolf K."/>
            <person name="Jadhav V."/>
            <person name="Samoudi M."/>
            <person name="Hao H."/>
            <person name="Kingham B."/>
            <person name="Goesmann A."/>
            <person name="Betenbaugh M.J."/>
            <person name="Lewis N.E."/>
            <person name="Borth N."/>
            <person name="Lee K.H."/>
        </authorList>
    </citation>
    <scope>NUCLEOTIDE SEQUENCE [LARGE SCALE GENOMIC DNA]</scope>
    <source>
        <strain evidence="11">17A/GY</strain>
    </source>
</reference>
<keyword evidence="2 6" id="KW-0812">Transmembrane</keyword>
<dbReference type="PANTHER" id="PTHR20516">
    <property type="entry name" value="TRANSMEMBRANE PROTEIN 114/235 FAMILY MEMBER"/>
    <property type="match status" value="1"/>
</dbReference>
<evidence type="ECO:0000256" key="2">
    <source>
        <dbReference type="ARBA" id="ARBA00022692"/>
    </source>
</evidence>
<keyword evidence="3 6" id="KW-1133">Transmembrane helix</keyword>
<feature type="transmembrane region" description="Helical" evidence="6">
    <location>
        <begin position="124"/>
        <end position="149"/>
    </location>
</feature>
<dbReference type="InterPro" id="IPR039951">
    <property type="entry name" value="TMEM114/TMEM235"/>
</dbReference>
<accession>G3H3F3</accession>
<dbReference type="PRINTS" id="PR01077">
    <property type="entry name" value="CLAUDIN"/>
</dbReference>
<dbReference type="Proteomes" id="UP001108280">
    <property type="component" value="Chromosome 7"/>
</dbReference>
<gene>
    <name evidence="9 12" type="primary">Tmem235</name>
    <name evidence="8" type="ORF">I79_004769</name>
</gene>
<evidence type="ECO:0000256" key="3">
    <source>
        <dbReference type="ARBA" id="ARBA00022989"/>
    </source>
</evidence>
<dbReference type="EMBL" id="JH000126">
    <property type="protein sequence ID" value="EGV97887.1"/>
    <property type="molecule type" value="Genomic_DNA"/>
</dbReference>
<dbReference type="RefSeq" id="XP_035305451.1">
    <property type="nucleotide sequence ID" value="XM_035449560.1"/>
</dbReference>
<proteinExistence type="predicted"/>
<dbReference type="eggNOG" id="ENOG502S049">
    <property type="taxonomic scope" value="Eukaryota"/>
</dbReference>
<dbReference type="GeneTree" id="ENSGT00390000011615"/>
<name>G3H3F3_CRIGR</name>
<dbReference type="CTD" id="283999"/>
<feature type="transmembrane region" description="Helical" evidence="6">
    <location>
        <begin position="169"/>
        <end position="195"/>
    </location>
</feature>
<organism evidence="8 10">
    <name type="scientific">Cricetulus griseus</name>
    <name type="common">Chinese hamster</name>
    <name type="synonym">Cricetulus barabensis griseus</name>
    <dbReference type="NCBI Taxonomy" id="10029"/>
    <lineage>
        <taxon>Eukaryota</taxon>
        <taxon>Metazoa</taxon>
        <taxon>Chordata</taxon>
        <taxon>Craniata</taxon>
        <taxon>Vertebrata</taxon>
        <taxon>Euteleostomi</taxon>
        <taxon>Mammalia</taxon>
        <taxon>Eutheria</taxon>
        <taxon>Euarchontoglires</taxon>
        <taxon>Glires</taxon>
        <taxon>Rodentia</taxon>
        <taxon>Myomorpha</taxon>
        <taxon>Muroidea</taxon>
        <taxon>Cricetidae</taxon>
        <taxon>Cricetinae</taxon>
        <taxon>Cricetulus</taxon>
    </lineage>
</organism>
<dbReference type="GO" id="GO:0016324">
    <property type="term" value="C:apical plasma membrane"/>
    <property type="evidence" value="ECO:0007669"/>
    <property type="project" value="Ensembl"/>
</dbReference>
<feature type="signal peptide" evidence="7">
    <location>
        <begin position="1"/>
        <end position="27"/>
    </location>
</feature>
<dbReference type="InterPro" id="IPR004031">
    <property type="entry name" value="PMP22/EMP/MP20/Claudin"/>
</dbReference>
<dbReference type="PaxDb" id="10029-XP_007634144.1"/>
<reference evidence="8" key="2">
    <citation type="submission" date="2011-08" db="EMBL/GenBank/DDBJ databases">
        <title>The genomic sequence of the Chinese hamster ovary CHO-K1 cell line.</title>
        <authorList>
            <person name="Xu X."/>
            <person name="Nagarajan H."/>
            <person name="Lewis N.E."/>
            <person name="Pan S."/>
            <person name="Cai Z."/>
            <person name="Liu X."/>
            <person name="Chen W."/>
            <person name="Xie M."/>
            <person name="Wang W."/>
            <person name="Hammond S."/>
            <person name="Andersen M.R."/>
            <person name="Neff N."/>
            <person name="Passarelli B."/>
            <person name="Koh W."/>
            <person name="Fan C.H."/>
            <person name="Wang J."/>
            <person name="Gui Y."/>
            <person name="Lee K.H."/>
            <person name="Betenbaugh M.J."/>
            <person name="Quake S.R."/>
            <person name="Famili I."/>
            <person name="Palsson B.O."/>
            <person name="Wang J."/>
        </authorList>
    </citation>
    <scope>NUCLEOTIDE SEQUENCE</scope>
</reference>
<keyword evidence="7" id="KW-0732">Signal</keyword>
<feature type="chain" id="PRO_5044732089" evidence="7">
    <location>
        <begin position="28"/>
        <end position="215"/>
    </location>
</feature>